<reference evidence="2" key="1">
    <citation type="submission" date="2024-07" db="EMBL/GenBank/DDBJ databases">
        <title>Two chromosome-level genome assemblies of Korean endemic species Abeliophyllum distichum and Forsythia ovata (Oleaceae).</title>
        <authorList>
            <person name="Jang H."/>
        </authorList>
    </citation>
    <scope>NUCLEOTIDE SEQUENCE [LARGE SCALE GENOMIC DNA]</scope>
</reference>
<keyword evidence="2" id="KW-1185">Reference proteome</keyword>
<evidence type="ECO:0000313" key="1">
    <source>
        <dbReference type="EMBL" id="KAL2489493.1"/>
    </source>
</evidence>
<proteinExistence type="predicted"/>
<dbReference type="AlphaFoldDB" id="A0ABD1RM81"/>
<comment type="caution">
    <text evidence="1">The sequence shown here is derived from an EMBL/GenBank/DDBJ whole genome shotgun (WGS) entry which is preliminary data.</text>
</comment>
<name>A0ABD1RM81_9LAMI</name>
<evidence type="ECO:0000313" key="2">
    <source>
        <dbReference type="Proteomes" id="UP001604277"/>
    </source>
</evidence>
<sequence>MPPPPLSAMTVVVDSPTLFRQQANRKRQSGFQFPNLEQHSTGFGFSDLCGGTGGEFESDEWMKSLMDGKDSTGAEKRERIWKKRDEKLCAKWREKGQYIYLEEEIYVIYLLFNF</sequence>
<dbReference type="EMBL" id="JBFOLJ010000012">
    <property type="protein sequence ID" value="KAL2489493.1"/>
    <property type="molecule type" value="Genomic_DNA"/>
</dbReference>
<accession>A0ABD1RM81</accession>
<dbReference type="Proteomes" id="UP001604277">
    <property type="component" value="Unassembled WGS sequence"/>
</dbReference>
<organism evidence="1 2">
    <name type="scientific">Forsythia ovata</name>
    <dbReference type="NCBI Taxonomy" id="205694"/>
    <lineage>
        <taxon>Eukaryota</taxon>
        <taxon>Viridiplantae</taxon>
        <taxon>Streptophyta</taxon>
        <taxon>Embryophyta</taxon>
        <taxon>Tracheophyta</taxon>
        <taxon>Spermatophyta</taxon>
        <taxon>Magnoliopsida</taxon>
        <taxon>eudicotyledons</taxon>
        <taxon>Gunneridae</taxon>
        <taxon>Pentapetalae</taxon>
        <taxon>asterids</taxon>
        <taxon>lamiids</taxon>
        <taxon>Lamiales</taxon>
        <taxon>Oleaceae</taxon>
        <taxon>Forsythieae</taxon>
        <taxon>Forsythia</taxon>
    </lineage>
</organism>
<gene>
    <name evidence="1" type="ORF">Fot_42785</name>
</gene>
<protein>
    <submittedName>
        <fullName evidence="1">GRAS domain-containing protein</fullName>
    </submittedName>
</protein>